<evidence type="ECO:0000256" key="3">
    <source>
        <dbReference type="ARBA" id="ARBA00023125"/>
    </source>
</evidence>
<keyword evidence="9" id="KW-1185">Reference proteome</keyword>
<evidence type="ECO:0000259" key="7">
    <source>
        <dbReference type="PROSITE" id="PS50811"/>
    </source>
</evidence>
<organism evidence="8 9">
    <name type="scientific">Musa balbisiana</name>
    <name type="common">Banana</name>
    <dbReference type="NCBI Taxonomy" id="52838"/>
    <lineage>
        <taxon>Eukaryota</taxon>
        <taxon>Viridiplantae</taxon>
        <taxon>Streptophyta</taxon>
        <taxon>Embryophyta</taxon>
        <taxon>Tracheophyta</taxon>
        <taxon>Spermatophyta</taxon>
        <taxon>Magnoliopsida</taxon>
        <taxon>Liliopsida</taxon>
        <taxon>Zingiberales</taxon>
        <taxon>Musaceae</taxon>
        <taxon>Musa</taxon>
    </lineage>
</organism>
<sequence length="334" mass="36604">MSGDQERSHFSFPSHDELSSLVSWNPAGGATDSTGDPRGFGPRAVPPPVSLTDVLRGSMMDYGALARAFGLPCSAPPDVLAPGGMASSRELMADVGNAGNSLTPSSGCGGSATPMTPNSSTSWSSTEAAGEEDAERCKKDEPKQEEEVEKQRVKVKVEEEGGDTSEKVNKSKKKGEKRQRDPRFAFVTESEVDHLDDGYRWRKYGQKAVKNSPYPRSYYRCTTQKCPVKKRVERSYQNPRIVITTYEGKHTHECPATVRGSTHLLPPPSAMSTSFCQNLVMHQMNQLNNDNSLQANINPNVYLANLPPSLQQLQLPDYGLLQDIIPSFFHGGRP</sequence>
<dbReference type="Pfam" id="PF03106">
    <property type="entry name" value="WRKY"/>
    <property type="match status" value="1"/>
</dbReference>
<dbReference type="FunFam" id="2.20.25.80:FF:000003">
    <property type="entry name" value="WRKY transcription factor 57"/>
    <property type="match status" value="1"/>
</dbReference>
<comment type="caution">
    <text evidence="8">The sequence shown here is derived from an EMBL/GenBank/DDBJ whole genome shotgun (WGS) entry which is preliminary data.</text>
</comment>
<dbReference type="AlphaFoldDB" id="A0A4S8KC15"/>
<evidence type="ECO:0000313" key="8">
    <source>
        <dbReference type="EMBL" id="THU72670.1"/>
    </source>
</evidence>
<evidence type="ECO:0000256" key="4">
    <source>
        <dbReference type="ARBA" id="ARBA00023163"/>
    </source>
</evidence>
<dbReference type="InterPro" id="IPR044810">
    <property type="entry name" value="WRKY_plant"/>
</dbReference>
<dbReference type="SUPFAM" id="SSF118290">
    <property type="entry name" value="WRKY DNA-binding domain"/>
    <property type="match status" value="1"/>
</dbReference>
<dbReference type="InterPro" id="IPR003657">
    <property type="entry name" value="WRKY_dom"/>
</dbReference>
<comment type="subcellular location">
    <subcellularLocation>
        <location evidence="1">Nucleus</location>
    </subcellularLocation>
</comment>
<feature type="region of interest" description="Disordered" evidence="6">
    <location>
        <begin position="95"/>
        <end position="181"/>
    </location>
</feature>
<keyword evidence="5" id="KW-0539">Nucleus</keyword>
<feature type="compositionally biased region" description="Polar residues" evidence="6">
    <location>
        <begin position="113"/>
        <end position="127"/>
    </location>
</feature>
<keyword evidence="4" id="KW-0804">Transcription</keyword>
<reference evidence="8 9" key="1">
    <citation type="journal article" date="2019" name="Nat. Plants">
        <title>Genome sequencing of Musa balbisiana reveals subgenome evolution and function divergence in polyploid bananas.</title>
        <authorList>
            <person name="Yao X."/>
        </authorList>
    </citation>
    <scope>NUCLEOTIDE SEQUENCE [LARGE SCALE GENOMIC DNA]</scope>
    <source>
        <strain evidence="9">cv. DH-PKW</strain>
        <tissue evidence="8">Leaves</tissue>
    </source>
</reference>
<evidence type="ECO:0000256" key="1">
    <source>
        <dbReference type="ARBA" id="ARBA00004123"/>
    </source>
</evidence>
<dbReference type="EMBL" id="PYDT01000001">
    <property type="protein sequence ID" value="THU72670.1"/>
    <property type="molecule type" value="Genomic_DNA"/>
</dbReference>
<dbReference type="GO" id="GO:0003700">
    <property type="term" value="F:DNA-binding transcription factor activity"/>
    <property type="evidence" value="ECO:0007669"/>
    <property type="project" value="InterPro"/>
</dbReference>
<dbReference type="GO" id="GO:0043565">
    <property type="term" value="F:sequence-specific DNA binding"/>
    <property type="evidence" value="ECO:0007669"/>
    <property type="project" value="InterPro"/>
</dbReference>
<dbReference type="PANTHER" id="PTHR31221">
    <property type="entry name" value="WRKY TRANSCRIPTION FACTOR PROTEIN 1-RELATED"/>
    <property type="match status" value="1"/>
</dbReference>
<keyword evidence="3" id="KW-0238">DNA-binding</keyword>
<feature type="compositionally biased region" description="Basic and acidic residues" evidence="6">
    <location>
        <begin position="149"/>
        <end position="169"/>
    </location>
</feature>
<dbReference type="InterPro" id="IPR036576">
    <property type="entry name" value="WRKY_dom_sf"/>
</dbReference>
<evidence type="ECO:0000256" key="6">
    <source>
        <dbReference type="SAM" id="MobiDB-lite"/>
    </source>
</evidence>
<dbReference type="GO" id="GO:0005634">
    <property type="term" value="C:nucleus"/>
    <property type="evidence" value="ECO:0007669"/>
    <property type="project" value="UniProtKB-SubCell"/>
</dbReference>
<dbReference type="PANTHER" id="PTHR31221:SF371">
    <property type="entry name" value="WRKY DOMAIN-CONTAINING PROTEIN"/>
    <property type="match status" value="1"/>
</dbReference>
<protein>
    <recommendedName>
        <fullName evidence="7">WRKY domain-containing protein</fullName>
    </recommendedName>
</protein>
<gene>
    <name evidence="8" type="ORF">C4D60_Mb04t14640</name>
</gene>
<dbReference type="PROSITE" id="PS50811">
    <property type="entry name" value="WRKY"/>
    <property type="match status" value="1"/>
</dbReference>
<name>A0A4S8KC15_MUSBA</name>
<feature type="region of interest" description="Disordered" evidence="6">
    <location>
        <begin position="21"/>
        <end position="49"/>
    </location>
</feature>
<accession>A0A4S8KC15</accession>
<dbReference type="Gene3D" id="2.20.25.80">
    <property type="entry name" value="WRKY domain"/>
    <property type="match status" value="1"/>
</dbReference>
<evidence type="ECO:0000256" key="2">
    <source>
        <dbReference type="ARBA" id="ARBA00023015"/>
    </source>
</evidence>
<evidence type="ECO:0000313" key="9">
    <source>
        <dbReference type="Proteomes" id="UP000317650"/>
    </source>
</evidence>
<feature type="domain" description="WRKY" evidence="7">
    <location>
        <begin position="190"/>
        <end position="255"/>
    </location>
</feature>
<dbReference type="SMART" id="SM00774">
    <property type="entry name" value="WRKY"/>
    <property type="match status" value="1"/>
</dbReference>
<dbReference type="STRING" id="52838.A0A4S8KC15"/>
<evidence type="ECO:0000256" key="5">
    <source>
        <dbReference type="ARBA" id="ARBA00023242"/>
    </source>
</evidence>
<keyword evidence="2" id="KW-0805">Transcription regulation</keyword>
<dbReference type="Proteomes" id="UP000317650">
    <property type="component" value="Chromosome 4"/>
</dbReference>
<proteinExistence type="predicted"/>